<gene>
    <name evidence="7" type="ORF">EXZ61_18545</name>
</gene>
<dbReference type="InterPro" id="IPR016039">
    <property type="entry name" value="Thiolase-like"/>
</dbReference>
<dbReference type="Gene3D" id="3.40.47.10">
    <property type="match status" value="1"/>
</dbReference>
<evidence type="ECO:0000259" key="6">
    <source>
        <dbReference type="Pfam" id="PF02803"/>
    </source>
</evidence>
<evidence type="ECO:0000256" key="3">
    <source>
        <dbReference type="ARBA" id="ARBA00023315"/>
    </source>
</evidence>
<accession>A0A515ETL1</accession>
<dbReference type="PROSITE" id="PS00737">
    <property type="entry name" value="THIOLASE_2"/>
    <property type="match status" value="1"/>
</dbReference>
<dbReference type="InterPro" id="IPR002155">
    <property type="entry name" value="Thiolase"/>
</dbReference>
<feature type="domain" description="Thiolase N-terminal" evidence="5">
    <location>
        <begin position="8"/>
        <end position="256"/>
    </location>
</feature>
<feature type="domain" description="Thiolase C-terminal" evidence="6">
    <location>
        <begin position="265"/>
        <end position="388"/>
    </location>
</feature>
<evidence type="ECO:0000313" key="8">
    <source>
        <dbReference type="Proteomes" id="UP000317365"/>
    </source>
</evidence>
<dbReference type="AlphaFoldDB" id="A0A515ETL1"/>
<dbReference type="GO" id="GO:0003988">
    <property type="term" value="F:acetyl-CoA C-acyltransferase activity"/>
    <property type="evidence" value="ECO:0007669"/>
    <property type="project" value="UniProtKB-ARBA"/>
</dbReference>
<evidence type="ECO:0000259" key="5">
    <source>
        <dbReference type="Pfam" id="PF00108"/>
    </source>
</evidence>
<reference evidence="8" key="1">
    <citation type="submission" date="2019-02" db="EMBL/GenBank/DDBJ databases">
        <title>Complete genome sequence of Rhodoferax sp. Gr-4.</title>
        <authorList>
            <person name="Jin L."/>
        </authorList>
    </citation>
    <scope>NUCLEOTIDE SEQUENCE [LARGE SCALE GENOMIC DNA]</scope>
    <source>
        <strain evidence="8">Gr-4</strain>
    </source>
</reference>
<evidence type="ECO:0000256" key="2">
    <source>
        <dbReference type="ARBA" id="ARBA00022679"/>
    </source>
</evidence>
<dbReference type="EMBL" id="CP036282">
    <property type="protein sequence ID" value="QDL56017.1"/>
    <property type="molecule type" value="Genomic_DNA"/>
</dbReference>
<dbReference type="Pfam" id="PF02803">
    <property type="entry name" value="Thiolase_C"/>
    <property type="match status" value="1"/>
</dbReference>
<dbReference type="PANTHER" id="PTHR18919:SF107">
    <property type="entry name" value="ACETYL-COA ACETYLTRANSFERASE, CYTOSOLIC"/>
    <property type="match status" value="1"/>
</dbReference>
<name>A0A515ETL1_9BURK</name>
<keyword evidence="3 4" id="KW-0012">Acyltransferase</keyword>
<keyword evidence="2 4" id="KW-0808">Transferase</keyword>
<protein>
    <submittedName>
        <fullName evidence="7">Thiolase family protein</fullName>
    </submittedName>
</protein>
<evidence type="ECO:0000313" key="7">
    <source>
        <dbReference type="EMBL" id="QDL56017.1"/>
    </source>
</evidence>
<reference evidence="8" key="2">
    <citation type="journal article" date="2020" name="Int. J. Syst. Evol. Microbiol.">
        <title>Genomic insights into a novel species Rhodoferax aquaticus sp. nov., isolated from freshwater.</title>
        <authorList>
            <person name="Li T."/>
            <person name="Zhuo Y."/>
            <person name="Jin C.Z."/>
            <person name="Wu X."/>
            <person name="Ko S.R."/>
            <person name="Jin F.J."/>
            <person name="Ahn C.Y."/>
            <person name="Oh H.M."/>
            <person name="Lee H.G."/>
            <person name="Jin L."/>
        </authorList>
    </citation>
    <scope>NUCLEOTIDE SEQUENCE [LARGE SCALE GENOMIC DNA]</scope>
    <source>
        <strain evidence="8">Gr-4</strain>
    </source>
</reference>
<dbReference type="SUPFAM" id="SSF53901">
    <property type="entry name" value="Thiolase-like"/>
    <property type="match status" value="1"/>
</dbReference>
<dbReference type="InterPro" id="IPR020613">
    <property type="entry name" value="Thiolase_CS"/>
</dbReference>
<proteinExistence type="inferred from homology"/>
<evidence type="ECO:0000256" key="1">
    <source>
        <dbReference type="ARBA" id="ARBA00010982"/>
    </source>
</evidence>
<sequence>MPDSPALIAAWARSAVAPHGGAFRNLHAHEIAAPVLQALLQRAGLPASAVEAVVMGNALGAGGNPARMVALAAGLPDRCAAFSIDTQCCAGLDAVAMAAGLLASGQAEVVVAGGVEAWSRAPIRQHRPLVAGEPAVTFERPAFAPDPARDPDLLQAAADYAAAHRISRARQDEYALHSHARAITHRALLAPEIVPVAGLHFDAYPRAMRPSAAARLPVQAVGDAIDANAAAEDCAVSTLAISTRADGAAMVLLMTEAAARKFGIRPAAQWRASASLGMDPAMPLLAAEAATRAVLQRAELPDVHACDVMELHDAFAVQGLTFCDALGLDATMLNRLGGGIARGHPIGASGAIALVRALSDLQRFNHLRAYGLAAVAGAGGIGAATLVQWLG</sequence>
<dbReference type="Proteomes" id="UP000317365">
    <property type="component" value="Chromosome"/>
</dbReference>
<dbReference type="PIRSF" id="PIRSF000429">
    <property type="entry name" value="Ac-CoA_Ac_transf"/>
    <property type="match status" value="1"/>
</dbReference>
<dbReference type="CDD" id="cd00751">
    <property type="entry name" value="thiolase"/>
    <property type="match status" value="1"/>
</dbReference>
<dbReference type="InterPro" id="IPR020616">
    <property type="entry name" value="Thiolase_N"/>
</dbReference>
<keyword evidence="8" id="KW-1185">Reference proteome</keyword>
<dbReference type="Pfam" id="PF00108">
    <property type="entry name" value="Thiolase_N"/>
    <property type="match status" value="1"/>
</dbReference>
<comment type="similarity">
    <text evidence="1 4">Belongs to the thiolase-like superfamily. Thiolase family.</text>
</comment>
<organism evidence="7 8">
    <name type="scientific">Rhodoferax aquaticus</name>
    <dbReference type="NCBI Taxonomy" id="2527691"/>
    <lineage>
        <taxon>Bacteria</taxon>
        <taxon>Pseudomonadati</taxon>
        <taxon>Pseudomonadota</taxon>
        <taxon>Betaproteobacteria</taxon>
        <taxon>Burkholderiales</taxon>
        <taxon>Comamonadaceae</taxon>
        <taxon>Rhodoferax</taxon>
    </lineage>
</organism>
<dbReference type="PANTHER" id="PTHR18919">
    <property type="entry name" value="ACETYL-COA C-ACYLTRANSFERASE"/>
    <property type="match status" value="1"/>
</dbReference>
<evidence type="ECO:0000256" key="4">
    <source>
        <dbReference type="RuleBase" id="RU003557"/>
    </source>
</evidence>
<dbReference type="KEGG" id="rhg:EXZ61_18545"/>
<dbReference type="NCBIfam" id="TIGR01930">
    <property type="entry name" value="AcCoA-C-Actrans"/>
    <property type="match status" value="1"/>
</dbReference>
<dbReference type="RefSeq" id="WP_142813233.1">
    <property type="nucleotide sequence ID" value="NZ_CP036282.1"/>
</dbReference>
<dbReference type="InterPro" id="IPR020617">
    <property type="entry name" value="Thiolase_C"/>
</dbReference>